<dbReference type="AlphaFoldDB" id="A0A0E9UUT2"/>
<name>A0A0E9UUT2_ANGAN</name>
<sequence length="73" mass="8135">MLVHTPGATACHPPPPQSTSKCDNFTRQVSRNLGREKDTGICPFHTAIQFHSVAQHWRAPTGGISWWPLKRST</sequence>
<reference evidence="2" key="1">
    <citation type="submission" date="2014-11" db="EMBL/GenBank/DDBJ databases">
        <authorList>
            <person name="Amaro Gonzalez C."/>
        </authorList>
    </citation>
    <scope>NUCLEOTIDE SEQUENCE</scope>
</reference>
<evidence type="ECO:0000256" key="1">
    <source>
        <dbReference type="SAM" id="MobiDB-lite"/>
    </source>
</evidence>
<protein>
    <submittedName>
        <fullName evidence="2">Uncharacterized protein</fullName>
    </submittedName>
</protein>
<organism evidence="2">
    <name type="scientific">Anguilla anguilla</name>
    <name type="common">European freshwater eel</name>
    <name type="synonym">Muraena anguilla</name>
    <dbReference type="NCBI Taxonomy" id="7936"/>
    <lineage>
        <taxon>Eukaryota</taxon>
        <taxon>Metazoa</taxon>
        <taxon>Chordata</taxon>
        <taxon>Craniata</taxon>
        <taxon>Vertebrata</taxon>
        <taxon>Euteleostomi</taxon>
        <taxon>Actinopterygii</taxon>
        <taxon>Neopterygii</taxon>
        <taxon>Teleostei</taxon>
        <taxon>Anguilliformes</taxon>
        <taxon>Anguillidae</taxon>
        <taxon>Anguilla</taxon>
    </lineage>
</organism>
<proteinExistence type="predicted"/>
<accession>A0A0E9UUT2</accession>
<evidence type="ECO:0000313" key="2">
    <source>
        <dbReference type="EMBL" id="JAH69567.1"/>
    </source>
</evidence>
<reference evidence="2" key="2">
    <citation type="journal article" date="2015" name="Fish Shellfish Immunol.">
        <title>Early steps in the European eel (Anguilla anguilla)-Vibrio vulnificus interaction in the gills: Role of the RtxA13 toxin.</title>
        <authorList>
            <person name="Callol A."/>
            <person name="Pajuelo D."/>
            <person name="Ebbesson L."/>
            <person name="Teles M."/>
            <person name="MacKenzie S."/>
            <person name="Amaro C."/>
        </authorList>
    </citation>
    <scope>NUCLEOTIDE SEQUENCE</scope>
</reference>
<dbReference type="EMBL" id="GBXM01039010">
    <property type="protein sequence ID" value="JAH69567.1"/>
    <property type="molecule type" value="Transcribed_RNA"/>
</dbReference>
<feature type="region of interest" description="Disordered" evidence="1">
    <location>
        <begin position="1"/>
        <end position="23"/>
    </location>
</feature>